<proteinExistence type="predicted"/>
<evidence type="ECO:0000313" key="2">
    <source>
        <dbReference type="EMBL" id="MDP4534893.1"/>
    </source>
</evidence>
<dbReference type="InterPro" id="IPR046879">
    <property type="entry name" value="KANL3/Tex30_Abhydrolase"/>
</dbReference>
<dbReference type="InterPro" id="IPR029058">
    <property type="entry name" value="AB_hydrolase_fold"/>
</dbReference>
<dbReference type="Pfam" id="PF20408">
    <property type="entry name" value="Abhydrolase_11"/>
    <property type="match status" value="1"/>
</dbReference>
<dbReference type="PANTHER" id="PTHR13136">
    <property type="entry name" value="TESTIS DEVELOPMENT PROTEIN PRTD"/>
    <property type="match status" value="1"/>
</dbReference>
<name>A0ABT9GV92_9GAMM</name>
<dbReference type="GO" id="GO:0016787">
    <property type="term" value="F:hydrolase activity"/>
    <property type="evidence" value="ECO:0007669"/>
    <property type="project" value="UniProtKB-KW"/>
</dbReference>
<keyword evidence="2" id="KW-0378">Hydrolase</keyword>
<accession>A0ABT9GV92</accession>
<keyword evidence="3" id="KW-1185">Reference proteome</keyword>
<dbReference type="PANTHER" id="PTHR13136:SF11">
    <property type="entry name" value="TESTIS-EXPRESSED PROTEIN 30"/>
    <property type="match status" value="1"/>
</dbReference>
<dbReference type="Gene3D" id="3.40.50.1820">
    <property type="entry name" value="alpha/beta hydrolase"/>
    <property type="match status" value="1"/>
</dbReference>
<dbReference type="InterPro" id="IPR026555">
    <property type="entry name" value="NSL3/Tex30"/>
</dbReference>
<protein>
    <submittedName>
        <fullName evidence="2">Alpha/beta hydrolase</fullName>
    </submittedName>
</protein>
<reference evidence="2 3" key="1">
    <citation type="submission" date="2023-08" db="EMBL/GenBank/DDBJ databases">
        <authorList>
            <person name="Joshi A."/>
            <person name="Thite S."/>
        </authorList>
    </citation>
    <scope>NUCLEOTIDE SEQUENCE [LARGE SCALE GENOMIC DNA]</scope>
    <source>
        <strain evidence="2 3">AC40</strain>
    </source>
</reference>
<sequence>MNNNLPMPSPQINRPAQPIARLVFAHGAGASASSDFMQWQAEALVHQGIEVWRFNFPYMQLQVAEQKKRPPNPMPVLQQSFQQQIASCPQDVPLFIGGKSMGGRVASMLSATASVRGVLAFGYPFHAPGKPIYRTDHFAGLAKPLLILQGSRDTFGSRAELADKQWPEVTLHWLEDGDHSFKPRKKSGLIQQQLIEQAAQHSRDFIDHVLVSS</sequence>
<comment type="caution">
    <text evidence="2">The sequence shown here is derived from an EMBL/GenBank/DDBJ whole genome shotgun (WGS) entry which is preliminary data.</text>
</comment>
<feature type="domain" description="KANL3/Tex30 alpha/beta hydrolase-like" evidence="1">
    <location>
        <begin position="20"/>
        <end position="206"/>
    </location>
</feature>
<dbReference type="EMBL" id="JAUZVZ010000002">
    <property type="protein sequence ID" value="MDP4534893.1"/>
    <property type="molecule type" value="Genomic_DNA"/>
</dbReference>
<evidence type="ECO:0000313" key="3">
    <source>
        <dbReference type="Proteomes" id="UP001231616"/>
    </source>
</evidence>
<dbReference type="SUPFAM" id="SSF53474">
    <property type="entry name" value="alpha/beta-Hydrolases"/>
    <property type="match status" value="1"/>
</dbReference>
<organism evidence="2 3">
    <name type="scientific">Alkalimonas collagenimarina</name>
    <dbReference type="NCBI Taxonomy" id="400390"/>
    <lineage>
        <taxon>Bacteria</taxon>
        <taxon>Pseudomonadati</taxon>
        <taxon>Pseudomonadota</taxon>
        <taxon>Gammaproteobacteria</taxon>
        <taxon>Alkalimonas</taxon>
    </lineage>
</organism>
<dbReference type="Proteomes" id="UP001231616">
    <property type="component" value="Unassembled WGS sequence"/>
</dbReference>
<dbReference type="RefSeq" id="WP_305892161.1">
    <property type="nucleotide sequence ID" value="NZ_JAUZVZ010000002.1"/>
</dbReference>
<evidence type="ECO:0000259" key="1">
    <source>
        <dbReference type="Pfam" id="PF20408"/>
    </source>
</evidence>
<gene>
    <name evidence="2" type="ORF">Q3O60_01665</name>
</gene>